<sequence length="102" mass="11907">MGEEIKKLTRTGRIQWSAYNLVAEWVLRAWNQVNNPEAQNKNGEYVYIDEDNASDGESIVDLTQNDNGDKNENENNQNGIRNNQEVCDEDTYYNEWVVEYVN</sequence>
<evidence type="ECO:0000313" key="3">
    <source>
        <dbReference type="Proteomes" id="UP000789396"/>
    </source>
</evidence>
<proteinExistence type="predicted"/>
<reference evidence="2" key="1">
    <citation type="submission" date="2021-06" db="EMBL/GenBank/DDBJ databases">
        <authorList>
            <person name="Kallberg Y."/>
            <person name="Tangrot J."/>
            <person name="Rosling A."/>
        </authorList>
    </citation>
    <scope>NUCLEOTIDE SEQUENCE</scope>
    <source>
        <strain evidence="2">IN212</strain>
    </source>
</reference>
<gene>
    <name evidence="2" type="ORF">RFULGI_LOCUS15468</name>
</gene>
<feature type="compositionally biased region" description="Low complexity" evidence="1">
    <location>
        <begin position="74"/>
        <end position="85"/>
    </location>
</feature>
<evidence type="ECO:0000256" key="1">
    <source>
        <dbReference type="SAM" id="MobiDB-lite"/>
    </source>
</evidence>
<name>A0A9N9JHJ7_9GLOM</name>
<dbReference type="AlphaFoldDB" id="A0A9N9JHJ7"/>
<feature type="region of interest" description="Disordered" evidence="1">
    <location>
        <begin position="49"/>
        <end position="85"/>
    </location>
</feature>
<feature type="non-terminal residue" evidence="2">
    <location>
        <position position="102"/>
    </location>
</feature>
<accession>A0A9N9JHJ7</accession>
<evidence type="ECO:0000313" key="2">
    <source>
        <dbReference type="EMBL" id="CAG8776491.1"/>
    </source>
</evidence>
<comment type="caution">
    <text evidence="2">The sequence shown here is derived from an EMBL/GenBank/DDBJ whole genome shotgun (WGS) entry which is preliminary data.</text>
</comment>
<dbReference type="Proteomes" id="UP000789396">
    <property type="component" value="Unassembled WGS sequence"/>
</dbReference>
<keyword evidence="3" id="KW-1185">Reference proteome</keyword>
<organism evidence="2 3">
    <name type="scientific">Racocetra fulgida</name>
    <dbReference type="NCBI Taxonomy" id="60492"/>
    <lineage>
        <taxon>Eukaryota</taxon>
        <taxon>Fungi</taxon>
        <taxon>Fungi incertae sedis</taxon>
        <taxon>Mucoromycota</taxon>
        <taxon>Glomeromycotina</taxon>
        <taxon>Glomeromycetes</taxon>
        <taxon>Diversisporales</taxon>
        <taxon>Gigasporaceae</taxon>
        <taxon>Racocetra</taxon>
    </lineage>
</organism>
<dbReference type="EMBL" id="CAJVPZ010049793">
    <property type="protein sequence ID" value="CAG8776491.1"/>
    <property type="molecule type" value="Genomic_DNA"/>
</dbReference>
<protein>
    <submittedName>
        <fullName evidence="2">6547_t:CDS:1</fullName>
    </submittedName>
</protein>